<feature type="region of interest" description="Disordered" evidence="5">
    <location>
        <begin position="303"/>
        <end position="364"/>
    </location>
</feature>
<evidence type="ECO:0000313" key="8">
    <source>
        <dbReference type="RefSeq" id="XP_017892003.1"/>
    </source>
</evidence>
<evidence type="ECO:0000256" key="5">
    <source>
        <dbReference type="SAM" id="MobiDB-lite"/>
    </source>
</evidence>
<dbReference type="Pfam" id="PF22878">
    <property type="entry name" value="SPT2_N"/>
    <property type="match status" value="1"/>
</dbReference>
<name>A0AAJ7JG71_9HYME</name>
<dbReference type="GeneID" id="108632144"/>
<dbReference type="GO" id="GO:0042393">
    <property type="term" value="F:histone binding"/>
    <property type="evidence" value="ECO:0007669"/>
    <property type="project" value="TreeGrafter"/>
</dbReference>
<keyword evidence="7" id="KW-1185">Reference proteome</keyword>
<gene>
    <name evidence="8 9" type="primary">LOC108632144</name>
</gene>
<evidence type="ECO:0000313" key="9">
    <source>
        <dbReference type="RefSeq" id="XP_017892004.1"/>
    </source>
</evidence>
<dbReference type="PANTHER" id="PTHR22691">
    <property type="entry name" value="YEAST SPT2-RELATED"/>
    <property type="match status" value="1"/>
</dbReference>
<dbReference type="GO" id="GO:0005730">
    <property type="term" value="C:nucleolus"/>
    <property type="evidence" value="ECO:0007669"/>
    <property type="project" value="TreeGrafter"/>
</dbReference>
<organism evidence="7 9">
    <name type="scientific">Ceratina calcarata</name>
    <dbReference type="NCBI Taxonomy" id="156304"/>
    <lineage>
        <taxon>Eukaryota</taxon>
        <taxon>Metazoa</taxon>
        <taxon>Ecdysozoa</taxon>
        <taxon>Arthropoda</taxon>
        <taxon>Hexapoda</taxon>
        <taxon>Insecta</taxon>
        <taxon>Pterygota</taxon>
        <taxon>Neoptera</taxon>
        <taxon>Endopterygota</taxon>
        <taxon>Hymenoptera</taxon>
        <taxon>Apocrita</taxon>
        <taxon>Aculeata</taxon>
        <taxon>Apoidea</taxon>
        <taxon>Anthophila</taxon>
        <taxon>Apidae</taxon>
        <taxon>Ceratina</taxon>
        <taxon>Zadontomerus</taxon>
    </lineage>
</organism>
<dbReference type="InterPro" id="IPR013256">
    <property type="entry name" value="Chromatin_SPT2"/>
</dbReference>
<evidence type="ECO:0000259" key="6">
    <source>
        <dbReference type="Pfam" id="PF22878"/>
    </source>
</evidence>
<feature type="region of interest" description="Disordered" evidence="5">
    <location>
        <begin position="433"/>
        <end position="452"/>
    </location>
</feature>
<feature type="compositionally biased region" description="Polar residues" evidence="5">
    <location>
        <begin position="329"/>
        <end position="343"/>
    </location>
</feature>
<reference evidence="8 9" key="1">
    <citation type="submission" date="2025-04" db="UniProtKB">
        <authorList>
            <consortium name="RefSeq"/>
        </authorList>
    </citation>
    <scope>IDENTIFICATION</scope>
    <source>
        <tissue evidence="8 9">Whole body</tissue>
    </source>
</reference>
<dbReference type="Pfam" id="PF08243">
    <property type="entry name" value="SPT2"/>
    <property type="match status" value="1"/>
</dbReference>
<evidence type="ECO:0000313" key="7">
    <source>
        <dbReference type="Proteomes" id="UP000694925"/>
    </source>
</evidence>
<evidence type="ECO:0000256" key="3">
    <source>
        <dbReference type="ARBA" id="ARBA00023054"/>
    </source>
</evidence>
<evidence type="ECO:0000256" key="2">
    <source>
        <dbReference type="ARBA" id="ARBA00013786"/>
    </source>
</evidence>
<dbReference type="KEGG" id="ccal:108632144"/>
<dbReference type="GO" id="GO:0006360">
    <property type="term" value="P:transcription by RNA polymerase I"/>
    <property type="evidence" value="ECO:0007669"/>
    <property type="project" value="TreeGrafter"/>
</dbReference>
<dbReference type="SMART" id="SM00784">
    <property type="entry name" value="SPT2"/>
    <property type="match status" value="1"/>
</dbReference>
<feature type="region of interest" description="Disordered" evidence="5">
    <location>
        <begin position="162"/>
        <end position="227"/>
    </location>
</feature>
<feature type="coiled-coil region" evidence="4">
    <location>
        <begin position="39"/>
        <end position="72"/>
    </location>
</feature>
<evidence type="ECO:0000256" key="1">
    <source>
        <dbReference type="ARBA" id="ARBA00006461"/>
    </source>
</evidence>
<feature type="region of interest" description="Disordered" evidence="5">
    <location>
        <begin position="461"/>
        <end position="481"/>
    </location>
</feature>
<protein>
    <recommendedName>
        <fullName evidence="2">Protein SPT2 homolog</fullName>
    </recommendedName>
</protein>
<dbReference type="AlphaFoldDB" id="A0AAJ7JG71"/>
<feature type="compositionally biased region" description="Basic and acidic residues" evidence="5">
    <location>
        <begin position="470"/>
        <end position="479"/>
    </location>
</feature>
<feature type="compositionally biased region" description="Basic and acidic residues" evidence="5">
    <location>
        <begin position="190"/>
        <end position="215"/>
    </location>
</feature>
<dbReference type="GO" id="GO:0006334">
    <property type="term" value="P:nucleosome assembly"/>
    <property type="evidence" value="ECO:0007669"/>
    <property type="project" value="TreeGrafter"/>
</dbReference>
<dbReference type="RefSeq" id="XP_017892003.1">
    <property type="nucleotide sequence ID" value="XM_018036514.2"/>
</dbReference>
<comment type="similarity">
    <text evidence="1">Belongs to the SPT2 family.</text>
</comment>
<accession>A0AAJ7JG71</accession>
<dbReference type="PANTHER" id="PTHR22691:SF8">
    <property type="entry name" value="PROTEIN SPT2 HOMOLOG"/>
    <property type="match status" value="1"/>
</dbReference>
<feature type="domain" description="SPT2 homolog N-terminal" evidence="6">
    <location>
        <begin position="3"/>
        <end position="91"/>
    </location>
</feature>
<keyword evidence="3 4" id="KW-0175">Coiled coil</keyword>
<feature type="compositionally biased region" description="Polar residues" evidence="5">
    <location>
        <begin position="354"/>
        <end position="364"/>
    </location>
</feature>
<proteinExistence type="inferred from homology"/>
<dbReference type="RefSeq" id="XP_017892004.1">
    <property type="nucleotide sequence ID" value="XM_018036515.2"/>
</dbReference>
<dbReference type="GO" id="GO:0003677">
    <property type="term" value="F:DNA binding"/>
    <property type="evidence" value="ECO:0007669"/>
    <property type="project" value="TreeGrafter"/>
</dbReference>
<feature type="compositionally biased region" description="Low complexity" evidence="5">
    <location>
        <begin position="303"/>
        <end position="319"/>
    </location>
</feature>
<evidence type="ECO:0000256" key="4">
    <source>
        <dbReference type="SAM" id="Coils"/>
    </source>
</evidence>
<feature type="coiled-coil region" evidence="4">
    <location>
        <begin position="384"/>
        <end position="425"/>
    </location>
</feature>
<dbReference type="Proteomes" id="UP000694925">
    <property type="component" value="Unplaced"/>
</dbReference>
<dbReference type="InterPro" id="IPR054552">
    <property type="entry name" value="SPT2_N"/>
</dbReference>
<sequence length="588" mass="67562">MKMDFGTLLNVAQKNENAKQPIACYQTKFAPPKKTAKQNKTLSVNIKRFLAKKEEEERQKVLEEKKKRENLLALRDHKAQSRINKHLKVCKAANKSVLADAVDNENTAVTMAGPSQPDEDDYGYVSQEASAFYNQLMSKYNSMPLQKDIFAESKNRTVKDIASTKDRVKQALKQQQMEDMLGHRRKRKGKEFETQDNPEPKEEPVKEKPKEELKEKKKKPSMPPPINFADLLKIAEKKQHEPIVIEVKPKVEEPERLLTKKQMKEYAKEKEWRERRKAEANGLVNKTTTVTAVTTSNTTTTTINNNKITINNNNDNSKSQSGPKKEKTNGCSSIKTSTKSPQCSADIKPKKPTVPTSSATVQNTSRAVSTKINNSFKVNGPTERDSIAEEKKKLEMERKKLEEMRQALEQEKKKLCLSKAQIDEQSLSIKKEKMIKSTVPRTEGKNGVPKNRLQGDRKVRQLPPTLKPRPSVDHGERGRKLMVGQKRRLNAREEDEYDSELDDFIDDEVEEGNEDYSKCISEIFGYDKNKYRYVDDEDDDRAMESSFAQQLKEEYVSTKIGIMEDLEDMRMEALEKKRKAMLKKKKLK</sequence>